<keyword evidence="3" id="KW-0804">Transcription</keyword>
<dbReference type="PRINTS" id="PR00036">
    <property type="entry name" value="HTHLACI"/>
</dbReference>
<dbReference type="PANTHER" id="PTHR30146:SF109">
    <property type="entry name" value="HTH-TYPE TRANSCRIPTIONAL REGULATOR GALS"/>
    <property type="match status" value="1"/>
</dbReference>
<evidence type="ECO:0000259" key="4">
    <source>
        <dbReference type="PROSITE" id="PS50932"/>
    </source>
</evidence>
<dbReference type="InterPro" id="IPR010982">
    <property type="entry name" value="Lambda_DNA-bd_dom_sf"/>
</dbReference>
<dbReference type="SUPFAM" id="SSF47413">
    <property type="entry name" value="lambda repressor-like DNA-binding domains"/>
    <property type="match status" value="1"/>
</dbReference>
<evidence type="ECO:0000313" key="5">
    <source>
        <dbReference type="EMBL" id="GMA27905.1"/>
    </source>
</evidence>
<dbReference type="EMBL" id="BSUL01000001">
    <property type="protein sequence ID" value="GMA27905.1"/>
    <property type="molecule type" value="Genomic_DNA"/>
</dbReference>
<dbReference type="InterPro" id="IPR046335">
    <property type="entry name" value="LacI/GalR-like_sensor"/>
</dbReference>
<dbReference type="CDD" id="cd01392">
    <property type="entry name" value="HTH_LacI"/>
    <property type="match status" value="1"/>
</dbReference>
<comment type="caution">
    <text evidence="5">The sequence shown here is derived from an EMBL/GenBank/DDBJ whole genome shotgun (WGS) entry which is preliminary data.</text>
</comment>
<evidence type="ECO:0000256" key="3">
    <source>
        <dbReference type="ARBA" id="ARBA00023163"/>
    </source>
</evidence>
<feature type="domain" description="HTH lacI-type" evidence="4">
    <location>
        <begin position="2"/>
        <end position="56"/>
    </location>
</feature>
<dbReference type="GO" id="GO:0003700">
    <property type="term" value="F:DNA-binding transcription factor activity"/>
    <property type="evidence" value="ECO:0007669"/>
    <property type="project" value="TreeGrafter"/>
</dbReference>
<keyword evidence="6" id="KW-1185">Reference proteome</keyword>
<name>A0AA37UJ54_9MICO</name>
<dbReference type="Proteomes" id="UP001157160">
    <property type="component" value="Unassembled WGS sequence"/>
</dbReference>
<evidence type="ECO:0000256" key="1">
    <source>
        <dbReference type="ARBA" id="ARBA00023015"/>
    </source>
</evidence>
<dbReference type="AlphaFoldDB" id="A0AA37UJ54"/>
<dbReference type="SUPFAM" id="SSF53822">
    <property type="entry name" value="Periplasmic binding protein-like I"/>
    <property type="match status" value="1"/>
</dbReference>
<dbReference type="InterPro" id="IPR000843">
    <property type="entry name" value="HTH_LacI"/>
</dbReference>
<protein>
    <submittedName>
        <fullName evidence="5">LacI family transcriptional regulator</fullName>
    </submittedName>
</protein>
<dbReference type="PANTHER" id="PTHR30146">
    <property type="entry name" value="LACI-RELATED TRANSCRIPTIONAL REPRESSOR"/>
    <property type="match status" value="1"/>
</dbReference>
<dbReference type="Pfam" id="PF13377">
    <property type="entry name" value="Peripla_BP_3"/>
    <property type="match status" value="1"/>
</dbReference>
<dbReference type="SMART" id="SM00354">
    <property type="entry name" value="HTH_LACI"/>
    <property type="match status" value="1"/>
</dbReference>
<proteinExistence type="predicted"/>
<dbReference type="GO" id="GO:0000976">
    <property type="term" value="F:transcription cis-regulatory region binding"/>
    <property type="evidence" value="ECO:0007669"/>
    <property type="project" value="TreeGrafter"/>
</dbReference>
<accession>A0AA37UJ54</accession>
<dbReference type="Gene3D" id="1.10.260.40">
    <property type="entry name" value="lambda repressor-like DNA-binding domains"/>
    <property type="match status" value="1"/>
</dbReference>
<reference evidence="5 6" key="1">
    <citation type="journal article" date="2014" name="Int. J. Syst. Evol. Microbiol.">
        <title>Complete genome sequence of Corynebacterium casei LMG S-19264T (=DSM 44701T), isolated from a smear-ripened cheese.</title>
        <authorList>
            <consortium name="US DOE Joint Genome Institute (JGI-PGF)"/>
            <person name="Walter F."/>
            <person name="Albersmeier A."/>
            <person name="Kalinowski J."/>
            <person name="Ruckert C."/>
        </authorList>
    </citation>
    <scope>NUCLEOTIDE SEQUENCE [LARGE SCALE GENOMIC DNA]</scope>
    <source>
        <strain evidence="5 6">NBRC 112289</strain>
    </source>
</reference>
<dbReference type="InterPro" id="IPR028082">
    <property type="entry name" value="Peripla_BP_I"/>
</dbReference>
<dbReference type="Pfam" id="PF00356">
    <property type="entry name" value="LacI"/>
    <property type="match status" value="1"/>
</dbReference>
<evidence type="ECO:0000313" key="6">
    <source>
        <dbReference type="Proteomes" id="UP001157160"/>
    </source>
</evidence>
<dbReference type="Gene3D" id="3.40.50.2300">
    <property type="match status" value="2"/>
</dbReference>
<dbReference type="RefSeq" id="WP_284230893.1">
    <property type="nucleotide sequence ID" value="NZ_BSUL01000001.1"/>
</dbReference>
<keyword evidence="2" id="KW-0238">DNA-binding</keyword>
<sequence length="321" mass="32817">MPTIFDVAAAAGVSHQTVSRVLNGDDRVRPHNRERVLDAVAALDYRPHAAARALARRRSGVLGVLRSDAELFGPVSIARAFTAEAASAGYTVASLAVGSEADAVGAAVEALLLQQVQAIVLVSPSDPLADAVRRLVPNAVPVLSTAGRGRGAGAASLDQRAGGALATEHLIRSGRRRIGHLAGPAEWWDAREREAGWALALERAGLEPGPVVAGDWSAASGADAATRFGDCDAVFSANDTMALGLLHALAGLGRSVPGDVAVVGHDDIPEARFLIPALTSVRQDHAALGARLMGAVAALLDGAEARDAPAPAPELLARTSG</sequence>
<gene>
    <name evidence="5" type="ORF">GCM10025874_11580</name>
</gene>
<keyword evidence="1" id="KW-0805">Transcription regulation</keyword>
<organism evidence="5 6">
    <name type="scientific">Arenivirga flava</name>
    <dbReference type="NCBI Taxonomy" id="1930060"/>
    <lineage>
        <taxon>Bacteria</taxon>
        <taxon>Bacillati</taxon>
        <taxon>Actinomycetota</taxon>
        <taxon>Actinomycetes</taxon>
        <taxon>Micrococcales</taxon>
        <taxon>Microbacteriaceae</taxon>
        <taxon>Arenivirga</taxon>
    </lineage>
</organism>
<dbReference type="PROSITE" id="PS00356">
    <property type="entry name" value="HTH_LACI_1"/>
    <property type="match status" value="1"/>
</dbReference>
<evidence type="ECO:0000256" key="2">
    <source>
        <dbReference type="ARBA" id="ARBA00023125"/>
    </source>
</evidence>
<dbReference type="PROSITE" id="PS50932">
    <property type="entry name" value="HTH_LACI_2"/>
    <property type="match status" value="1"/>
</dbReference>